<keyword evidence="1 5" id="KW-0420">Kringle</keyword>
<name>A0A3B4FM74_9CICH</name>
<dbReference type="GeneTree" id="ENSGT00940000175008"/>
<dbReference type="FunFam" id="2.40.20.10:FF:000004">
    <property type="entry name" value="Hepatocyte growth factor"/>
    <property type="match status" value="1"/>
</dbReference>
<dbReference type="STRING" id="303518.ENSPNYP00000011705"/>
<accession>A0A3B4FM74</accession>
<dbReference type="InterPro" id="IPR018056">
    <property type="entry name" value="Kringle_CS"/>
</dbReference>
<dbReference type="PROSITE" id="PS00021">
    <property type="entry name" value="KRINGLE_1"/>
    <property type="match status" value="1"/>
</dbReference>
<evidence type="ECO:0000256" key="1">
    <source>
        <dbReference type="ARBA" id="ARBA00022572"/>
    </source>
</evidence>
<evidence type="ECO:0000256" key="3">
    <source>
        <dbReference type="ARBA" id="ARBA00022737"/>
    </source>
</evidence>
<evidence type="ECO:0000259" key="6">
    <source>
        <dbReference type="PROSITE" id="PS50070"/>
    </source>
</evidence>
<reference evidence="7" key="1">
    <citation type="submission" date="2023-09" db="UniProtKB">
        <authorList>
            <consortium name="Ensembl"/>
        </authorList>
    </citation>
    <scope>IDENTIFICATION</scope>
</reference>
<dbReference type="Ensembl" id="ENSPNYT00000011985.1">
    <property type="protein sequence ID" value="ENSPNYP00000011705.1"/>
    <property type="gene ID" value="ENSPNYG00000008869.1"/>
</dbReference>
<dbReference type="InterPro" id="IPR038178">
    <property type="entry name" value="Kringle_sf"/>
</dbReference>
<sequence length="127" mass="14632">WSGVTVGPPECMVCNGENYRGKISTTENGFTCQRWDSQKPHNHGYNPSTLPLKYLEENYCRNPDGDPRPWCFTTSSSKRWDFCSIPRCSKSSRLMRIIISQYWKIWCTTDVCCQTPQVSIALTFDSC</sequence>
<dbReference type="InterPro" id="IPR050759">
    <property type="entry name" value="Serine_protease_kringle"/>
</dbReference>
<dbReference type="CDD" id="cd00108">
    <property type="entry name" value="KR"/>
    <property type="match status" value="1"/>
</dbReference>
<feature type="domain" description="Kringle" evidence="6">
    <location>
        <begin position="10"/>
        <end position="88"/>
    </location>
</feature>
<feature type="disulfide bond" evidence="5">
    <location>
        <begin position="60"/>
        <end position="83"/>
    </location>
</feature>
<evidence type="ECO:0000256" key="2">
    <source>
        <dbReference type="ARBA" id="ARBA00022729"/>
    </source>
</evidence>
<dbReference type="GO" id="GO:0005102">
    <property type="term" value="F:signaling receptor binding"/>
    <property type="evidence" value="ECO:0007669"/>
    <property type="project" value="TreeGrafter"/>
</dbReference>
<dbReference type="InterPro" id="IPR013806">
    <property type="entry name" value="Kringle-like"/>
</dbReference>
<dbReference type="SUPFAM" id="SSF57440">
    <property type="entry name" value="Kringle-like"/>
    <property type="match status" value="1"/>
</dbReference>
<dbReference type="Gene3D" id="2.40.20.10">
    <property type="entry name" value="Plasminogen Kringle 4"/>
    <property type="match status" value="1"/>
</dbReference>
<organism evidence="7">
    <name type="scientific">Pundamilia nyererei</name>
    <dbReference type="NCBI Taxonomy" id="303518"/>
    <lineage>
        <taxon>Eukaryota</taxon>
        <taxon>Metazoa</taxon>
        <taxon>Chordata</taxon>
        <taxon>Craniata</taxon>
        <taxon>Vertebrata</taxon>
        <taxon>Euteleostomi</taxon>
        <taxon>Actinopterygii</taxon>
        <taxon>Neopterygii</taxon>
        <taxon>Teleostei</taxon>
        <taxon>Neoteleostei</taxon>
        <taxon>Acanthomorphata</taxon>
        <taxon>Ovalentaria</taxon>
        <taxon>Cichlomorphae</taxon>
        <taxon>Cichliformes</taxon>
        <taxon>Cichlidae</taxon>
        <taxon>African cichlids</taxon>
        <taxon>Pseudocrenilabrinae</taxon>
        <taxon>Haplochromini</taxon>
        <taxon>Pundamilia</taxon>
    </lineage>
</organism>
<feature type="disulfide bond" evidence="5">
    <location>
        <begin position="32"/>
        <end position="71"/>
    </location>
</feature>
<dbReference type="InterPro" id="IPR000001">
    <property type="entry name" value="Kringle"/>
</dbReference>
<feature type="disulfide bond" evidence="5">
    <location>
        <begin position="11"/>
        <end position="88"/>
    </location>
</feature>
<dbReference type="PANTHER" id="PTHR24261">
    <property type="entry name" value="PLASMINOGEN-RELATED"/>
    <property type="match status" value="1"/>
</dbReference>
<dbReference type="AlphaFoldDB" id="A0A3B4FM74"/>
<dbReference type="PANTHER" id="PTHR24261:SF13">
    <property type="entry name" value="PLASMINOGEN"/>
    <property type="match status" value="1"/>
</dbReference>
<protein>
    <recommendedName>
        <fullName evidence="6">Kringle domain-containing protein</fullName>
    </recommendedName>
</protein>
<keyword evidence="2" id="KW-0732">Signal</keyword>
<evidence type="ECO:0000256" key="5">
    <source>
        <dbReference type="PROSITE-ProRule" id="PRU00121"/>
    </source>
</evidence>
<keyword evidence="4 5" id="KW-1015">Disulfide bond</keyword>
<proteinExistence type="predicted"/>
<dbReference type="PRINTS" id="PR00018">
    <property type="entry name" value="KRINGLE"/>
</dbReference>
<dbReference type="GO" id="GO:0004175">
    <property type="term" value="F:endopeptidase activity"/>
    <property type="evidence" value="ECO:0007669"/>
    <property type="project" value="TreeGrafter"/>
</dbReference>
<dbReference type="Pfam" id="PF00051">
    <property type="entry name" value="Kringle"/>
    <property type="match status" value="1"/>
</dbReference>
<evidence type="ECO:0000313" key="7">
    <source>
        <dbReference type="Ensembl" id="ENSPNYP00000011705.1"/>
    </source>
</evidence>
<keyword evidence="3" id="KW-0677">Repeat</keyword>
<evidence type="ECO:0000256" key="4">
    <source>
        <dbReference type="ARBA" id="ARBA00023157"/>
    </source>
</evidence>
<dbReference type="GO" id="GO:0006508">
    <property type="term" value="P:proteolysis"/>
    <property type="evidence" value="ECO:0007669"/>
    <property type="project" value="TreeGrafter"/>
</dbReference>
<dbReference type="PROSITE" id="PS50070">
    <property type="entry name" value="KRINGLE_2"/>
    <property type="match status" value="1"/>
</dbReference>
<dbReference type="GO" id="GO:0005615">
    <property type="term" value="C:extracellular space"/>
    <property type="evidence" value="ECO:0007669"/>
    <property type="project" value="TreeGrafter"/>
</dbReference>
<dbReference type="SMART" id="SM00130">
    <property type="entry name" value="KR"/>
    <property type="match status" value="1"/>
</dbReference>